<dbReference type="AlphaFoldDB" id="A0A560G9U6"/>
<accession>A0A560G9U6</accession>
<dbReference type="InterPro" id="IPR007415">
    <property type="entry name" value="Nitrogenase_MoFe_mat_NifZ"/>
</dbReference>
<comment type="similarity">
    <text evidence="1">Belongs to the NifZ family.</text>
</comment>
<dbReference type="GO" id="GO:0009399">
    <property type="term" value="P:nitrogen fixation"/>
    <property type="evidence" value="ECO:0007669"/>
    <property type="project" value="InterPro"/>
</dbReference>
<keyword evidence="2" id="KW-0535">Nitrogen fixation</keyword>
<sequence>MIEPRQPLYQWGQRMRAVIDLINDGSYPDMPADALLAASGTMGEIVQVGTHVDSGTPIYLVEFADRRVIGCLEEEIVPV</sequence>
<evidence type="ECO:0000313" key="3">
    <source>
        <dbReference type="EMBL" id="TWB30564.1"/>
    </source>
</evidence>
<evidence type="ECO:0000313" key="4">
    <source>
        <dbReference type="Proteomes" id="UP000316545"/>
    </source>
</evidence>
<dbReference type="Pfam" id="PF04319">
    <property type="entry name" value="NifZ"/>
    <property type="match status" value="1"/>
</dbReference>
<comment type="caution">
    <text evidence="3">The sequence shown here is derived from an EMBL/GenBank/DDBJ whole genome shotgun (WGS) entry which is preliminary data.</text>
</comment>
<keyword evidence="4" id="KW-1185">Reference proteome</keyword>
<protein>
    <submittedName>
        <fullName evidence="3">Nitrogen fixation protein NifZ</fullName>
    </submittedName>
</protein>
<dbReference type="RefSeq" id="WP_145615424.1">
    <property type="nucleotide sequence ID" value="NZ_JAYNFR010000016.1"/>
</dbReference>
<dbReference type="Proteomes" id="UP000316545">
    <property type="component" value="Unassembled WGS sequence"/>
</dbReference>
<name>A0A560G9U6_9PROT</name>
<reference evidence="3 4" key="1">
    <citation type="submission" date="2019-06" db="EMBL/GenBank/DDBJ databases">
        <title>Genomic Encyclopedia of Type Strains, Phase IV (KMG-V): Genome sequencing to study the core and pangenomes of soil and plant-associated prokaryotes.</title>
        <authorList>
            <person name="Whitman W."/>
        </authorList>
    </citation>
    <scope>NUCLEOTIDE SEQUENCE [LARGE SCALE GENOMIC DNA]</scope>
    <source>
        <strain evidence="3 4">BR 11865</strain>
    </source>
</reference>
<organism evidence="3 4">
    <name type="scientific">Nitrospirillum amazonense</name>
    <dbReference type="NCBI Taxonomy" id="28077"/>
    <lineage>
        <taxon>Bacteria</taxon>
        <taxon>Pseudomonadati</taxon>
        <taxon>Pseudomonadota</taxon>
        <taxon>Alphaproteobacteria</taxon>
        <taxon>Rhodospirillales</taxon>
        <taxon>Azospirillaceae</taxon>
        <taxon>Nitrospirillum</taxon>
    </lineage>
</organism>
<gene>
    <name evidence="3" type="ORF">FBZ88_102129</name>
</gene>
<evidence type="ECO:0000256" key="2">
    <source>
        <dbReference type="ARBA" id="ARBA00023231"/>
    </source>
</evidence>
<dbReference type="EMBL" id="VITO01000002">
    <property type="protein sequence ID" value="TWB30564.1"/>
    <property type="molecule type" value="Genomic_DNA"/>
</dbReference>
<proteinExistence type="inferred from homology"/>
<evidence type="ECO:0000256" key="1">
    <source>
        <dbReference type="ARBA" id="ARBA00008027"/>
    </source>
</evidence>